<dbReference type="PANTHER" id="PTHR31672">
    <property type="entry name" value="BNACNNG10540D PROTEIN"/>
    <property type="match status" value="1"/>
</dbReference>
<organism evidence="2 3">
    <name type="scientific">Ficus carica</name>
    <name type="common">Common fig</name>
    <dbReference type="NCBI Taxonomy" id="3494"/>
    <lineage>
        <taxon>Eukaryota</taxon>
        <taxon>Viridiplantae</taxon>
        <taxon>Streptophyta</taxon>
        <taxon>Embryophyta</taxon>
        <taxon>Tracheophyta</taxon>
        <taxon>Spermatophyta</taxon>
        <taxon>Magnoliopsida</taxon>
        <taxon>eudicotyledons</taxon>
        <taxon>Gunneridae</taxon>
        <taxon>Pentapetalae</taxon>
        <taxon>rosids</taxon>
        <taxon>fabids</taxon>
        <taxon>Rosales</taxon>
        <taxon>Moraceae</taxon>
        <taxon>Ficeae</taxon>
        <taxon>Ficus</taxon>
    </lineage>
</organism>
<dbReference type="PANTHER" id="PTHR31672:SF13">
    <property type="entry name" value="F-BOX PROTEIN CPR30-LIKE"/>
    <property type="match status" value="1"/>
</dbReference>
<dbReference type="PROSITE" id="PS50181">
    <property type="entry name" value="FBOX"/>
    <property type="match status" value="1"/>
</dbReference>
<sequence>MPEEVVEEILLRLPADSLVRFKCVCKSWYALINDPSFVHKHLISLKIENSKSSSSISLFLSRNRQELSLDEIFDFEEGEESWWFGHRDQVLSLITIRNDGVHNGDRLSCAIEELDLPLIPNPENVNRSSRIFNGFHCNGIIFLADESEKTFVLCNPTLKELEFVPLPPDFCNFRPRGCGFGYDCRANEYKYVRLLRCCDNREVSKVSKAHVYTLGTNSWREIEIDIPIKHWSDRRKGVYCKGVYYWWNAPGFYILCTILSFDMCKEKFKSILIPSVQLSFEDSKDIVVWNDSIALFFSRENSWFSTSFEMWVMVDDFGAVEGCTPWTKLLTIGPLACIHSPLAFWTEDELLMESRDGLIVSYNLYTQKLRRLPIPGAVFPGKSYADFYVKSLVSVKRRNTLSR</sequence>
<dbReference type="CDD" id="cd22157">
    <property type="entry name" value="F-box_AtFBW1-like"/>
    <property type="match status" value="1"/>
</dbReference>
<dbReference type="Pfam" id="PF07734">
    <property type="entry name" value="FBA_1"/>
    <property type="match status" value="1"/>
</dbReference>
<dbReference type="Proteomes" id="UP001187192">
    <property type="component" value="Unassembled WGS sequence"/>
</dbReference>
<dbReference type="NCBIfam" id="TIGR01640">
    <property type="entry name" value="F_box_assoc_1"/>
    <property type="match status" value="1"/>
</dbReference>
<evidence type="ECO:0000313" key="3">
    <source>
        <dbReference type="Proteomes" id="UP001187192"/>
    </source>
</evidence>
<dbReference type="SUPFAM" id="SSF81383">
    <property type="entry name" value="F-box domain"/>
    <property type="match status" value="1"/>
</dbReference>
<evidence type="ECO:0000313" key="2">
    <source>
        <dbReference type="EMBL" id="GMN41884.1"/>
    </source>
</evidence>
<accession>A0AA87ZXN2</accession>
<reference evidence="2" key="1">
    <citation type="submission" date="2023-07" db="EMBL/GenBank/DDBJ databases">
        <title>draft genome sequence of fig (Ficus carica).</title>
        <authorList>
            <person name="Takahashi T."/>
            <person name="Nishimura K."/>
        </authorList>
    </citation>
    <scope>NUCLEOTIDE SEQUENCE</scope>
</reference>
<dbReference type="SMART" id="SM00256">
    <property type="entry name" value="FBOX"/>
    <property type="match status" value="1"/>
</dbReference>
<dbReference type="AlphaFoldDB" id="A0AA87ZXN2"/>
<dbReference type="InterPro" id="IPR036047">
    <property type="entry name" value="F-box-like_dom_sf"/>
</dbReference>
<dbReference type="Pfam" id="PF00646">
    <property type="entry name" value="F-box"/>
    <property type="match status" value="1"/>
</dbReference>
<protein>
    <recommendedName>
        <fullName evidence="1">F-box domain-containing protein</fullName>
    </recommendedName>
</protein>
<keyword evidence="3" id="KW-1185">Reference proteome</keyword>
<dbReference type="EMBL" id="BTGU01000013">
    <property type="protein sequence ID" value="GMN41884.1"/>
    <property type="molecule type" value="Genomic_DNA"/>
</dbReference>
<comment type="caution">
    <text evidence="2">The sequence shown here is derived from an EMBL/GenBank/DDBJ whole genome shotgun (WGS) entry which is preliminary data.</text>
</comment>
<dbReference type="InterPro" id="IPR050796">
    <property type="entry name" value="SCF_F-box_component"/>
</dbReference>
<dbReference type="InterPro" id="IPR006527">
    <property type="entry name" value="F-box-assoc_dom_typ1"/>
</dbReference>
<dbReference type="Gene3D" id="1.20.1280.50">
    <property type="match status" value="1"/>
</dbReference>
<evidence type="ECO:0000259" key="1">
    <source>
        <dbReference type="PROSITE" id="PS50181"/>
    </source>
</evidence>
<feature type="domain" description="F-box" evidence="1">
    <location>
        <begin position="1"/>
        <end position="42"/>
    </location>
</feature>
<dbReference type="InterPro" id="IPR001810">
    <property type="entry name" value="F-box_dom"/>
</dbReference>
<dbReference type="InterPro" id="IPR017451">
    <property type="entry name" value="F-box-assoc_interact_dom"/>
</dbReference>
<gene>
    <name evidence="2" type="ORF">TIFTF001_011101</name>
</gene>
<name>A0AA87ZXN2_FICCA</name>
<proteinExistence type="predicted"/>